<dbReference type="EMBL" id="JBHTJG010000016">
    <property type="protein sequence ID" value="MFD0948697.1"/>
    <property type="molecule type" value="Genomic_DNA"/>
</dbReference>
<gene>
    <name evidence="1" type="ORF">ACFQ1E_20320</name>
</gene>
<sequence>MDKKAPIRFSDDSISGRLQRFEQGLIDADIEGIPPDPEGEALLRDLIVRGVDRDERVTRLKEFLASRRARTVAAE</sequence>
<dbReference type="Proteomes" id="UP001596977">
    <property type="component" value="Unassembled WGS sequence"/>
</dbReference>
<evidence type="ECO:0000313" key="1">
    <source>
        <dbReference type="EMBL" id="MFD0948697.1"/>
    </source>
</evidence>
<evidence type="ECO:0000313" key="2">
    <source>
        <dbReference type="Proteomes" id="UP001596977"/>
    </source>
</evidence>
<keyword evidence="2" id="KW-1185">Reference proteome</keyword>
<accession>A0ABW3HGM7</accession>
<evidence type="ECO:0008006" key="3">
    <source>
        <dbReference type="Google" id="ProtNLM"/>
    </source>
</evidence>
<proteinExistence type="predicted"/>
<comment type="caution">
    <text evidence="1">The sequence shown here is derived from an EMBL/GenBank/DDBJ whole genome shotgun (WGS) entry which is preliminary data.</text>
</comment>
<name>A0ABW3HGM7_9SPHN</name>
<protein>
    <recommendedName>
        <fullName evidence="3">Antitoxin VbhA domain-containing protein</fullName>
    </recommendedName>
</protein>
<organism evidence="1 2">
    <name type="scientific">Sphingomonas canadensis</name>
    <dbReference type="NCBI Taxonomy" id="1219257"/>
    <lineage>
        <taxon>Bacteria</taxon>
        <taxon>Pseudomonadati</taxon>
        <taxon>Pseudomonadota</taxon>
        <taxon>Alphaproteobacteria</taxon>
        <taxon>Sphingomonadales</taxon>
        <taxon>Sphingomonadaceae</taxon>
        <taxon>Sphingomonas</taxon>
    </lineage>
</organism>
<reference evidence="2" key="1">
    <citation type="journal article" date="2019" name="Int. J. Syst. Evol. Microbiol.">
        <title>The Global Catalogue of Microorganisms (GCM) 10K type strain sequencing project: providing services to taxonomists for standard genome sequencing and annotation.</title>
        <authorList>
            <consortium name="The Broad Institute Genomics Platform"/>
            <consortium name="The Broad Institute Genome Sequencing Center for Infectious Disease"/>
            <person name="Wu L."/>
            <person name="Ma J."/>
        </authorList>
    </citation>
    <scope>NUCLEOTIDE SEQUENCE [LARGE SCALE GENOMIC DNA]</scope>
    <source>
        <strain evidence="2">CCUG 62982</strain>
    </source>
</reference>
<dbReference type="RefSeq" id="WP_264946605.1">
    <property type="nucleotide sequence ID" value="NZ_JAPDRA010000017.1"/>
</dbReference>